<feature type="signal peptide" evidence="1">
    <location>
        <begin position="1"/>
        <end position="18"/>
    </location>
</feature>
<evidence type="ECO:0000313" key="2">
    <source>
        <dbReference type="EMBL" id="MTI26279.1"/>
    </source>
</evidence>
<protein>
    <recommendedName>
        <fullName evidence="4">Lipocalin-like domain-containing protein</fullName>
    </recommendedName>
</protein>
<proteinExistence type="predicted"/>
<organism evidence="2 3">
    <name type="scientific">Fulvivirga kasyanovii</name>
    <dbReference type="NCBI Taxonomy" id="396812"/>
    <lineage>
        <taxon>Bacteria</taxon>
        <taxon>Pseudomonadati</taxon>
        <taxon>Bacteroidota</taxon>
        <taxon>Cytophagia</taxon>
        <taxon>Cytophagales</taxon>
        <taxon>Fulvivirgaceae</taxon>
        <taxon>Fulvivirga</taxon>
    </lineage>
</organism>
<feature type="chain" id="PRO_5046128146" description="Lipocalin-like domain-containing protein" evidence="1">
    <location>
        <begin position="19"/>
        <end position="144"/>
    </location>
</feature>
<dbReference type="EMBL" id="SMLW01000573">
    <property type="protein sequence ID" value="MTI26279.1"/>
    <property type="molecule type" value="Genomic_DNA"/>
</dbReference>
<dbReference type="Proteomes" id="UP000798808">
    <property type="component" value="Unassembled WGS sequence"/>
</dbReference>
<gene>
    <name evidence="2" type="ORF">E1163_15080</name>
</gene>
<keyword evidence="1" id="KW-0732">Signal</keyword>
<evidence type="ECO:0000313" key="3">
    <source>
        <dbReference type="Proteomes" id="UP000798808"/>
    </source>
</evidence>
<evidence type="ECO:0000256" key="1">
    <source>
        <dbReference type="SAM" id="SignalP"/>
    </source>
</evidence>
<sequence length="144" mass="15662">MKSHFLICLVALSVFAFSCSDDDESVSVSPAPATLTAAIIEGTWHITQLVKSGNDISSHFDGYNLTFHDNGNLQASNGTKSQMGSWTAEDDNGVTELVILYTSKDDFDELLSEDWAVVEIADAKVTLEHDGTNGVKDYLTIEKN</sequence>
<dbReference type="PROSITE" id="PS51257">
    <property type="entry name" value="PROKAR_LIPOPROTEIN"/>
    <property type="match status" value="1"/>
</dbReference>
<evidence type="ECO:0008006" key="4">
    <source>
        <dbReference type="Google" id="ProtNLM"/>
    </source>
</evidence>
<name>A0ABW9RQ44_9BACT</name>
<comment type="caution">
    <text evidence="2">The sequence shown here is derived from an EMBL/GenBank/DDBJ whole genome shotgun (WGS) entry which is preliminary data.</text>
</comment>
<dbReference type="RefSeq" id="WP_155173273.1">
    <property type="nucleotide sequence ID" value="NZ_BAAAFL010000015.1"/>
</dbReference>
<accession>A0ABW9RQ44</accession>
<reference evidence="2 3" key="1">
    <citation type="submission" date="2019-02" db="EMBL/GenBank/DDBJ databases">
        <authorList>
            <person name="Goldberg S.R."/>
            <person name="Haltli B.A."/>
            <person name="Correa H."/>
            <person name="Russell K.G."/>
        </authorList>
    </citation>
    <scope>NUCLEOTIDE SEQUENCE [LARGE SCALE GENOMIC DNA]</scope>
    <source>
        <strain evidence="2 3">JCM 16186</strain>
    </source>
</reference>
<keyword evidence="3" id="KW-1185">Reference proteome</keyword>